<dbReference type="EMBL" id="CP136422">
    <property type="protein sequence ID" value="WPX71901.1"/>
    <property type="molecule type" value="Genomic_DNA"/>
</dbReference>
<keyword evidence="3 5" id="KW-0732">Signal</keyword>
<accession>A0ABZ0U9G7</accession>
<dbReference type="InterPro" id="IPR006059">
    <property type="entry name" value="SBP"/>
</dbReference>
<feature type="chain" id="PRO_5046527624" evidence="5">
    <location>
        <begin position="21"/>
        <end position="442"/>
    </location>
</feature>
<dbReference type="SUPFAM" id="SSF53850">
    <property type="entry name" value="Periplasmic binding protein-like II"/>
    <property type="match status" value="1"/>
</dbReference>
<proteinExistence type="inferred from homology"/>
<dbReference type="PANTHER" id="PTHR30061:SF50">
    <property type="entry name" value="MALTOSE_MALTODEXTRIN-BINDING PERIPLASMIC PROTEIN"/>
    <property type="match status" value="1"/>
</dbReference>
<protein>
    <submittedName>
        <fullName evidence="6">Cyclodextrin-binding protein</fullName>
    </submittedName>
</protein>
<evidence type="ECO:0000256" key="5">
    <source>
        <dbReference type="SAM" id="SignalP"/>
    </source>
</evidence>
<feature type="signal peptide" evidence="5">
    <location>
        <begin position="1"/>
        <end position="20"/>
    </location>
</feature>
<organism evidence="6 7">
    <name type="scientific">Blautia producta</name>
    <dbReference type="NCBI Taxonomy" id="33035"/>
    <lineage>
        <taxon>Bacteria</taxon>
        <taxon>Bacillati</taxon>
        <taxon>Bacillota</taxon>
        <taxon>Clostridia</taxon>
        <taxon>Lachnospirales</taxon>
        <taxon>Lachnospiraceae</taxon>
        <taxon>Blautia</taxon>
    </lineage>
</organism>
<evidence type="ECO:0000256" key="1">
    <source>
        <dbReference type="ARBA" id="ARBA00008520"/>
    </source>
</evidence>
<evidence type="ECO:0000256" key="4">
    <source>
        <dbReference type="SAM" id="MobiDB-lite"/>
    </source>
</evidence>
<dbReference type="Gene3D" id="3.40.190.10">
    <property type="entry name" value="Periplasmic binding protein-like II"/>
    <property type="match status" value="1"/>
</dbReference>
<gene>
    <name evidence="6" type="primary">cycB_1</name>
    <name evidence="6" type="ORF">BLCOC_02250</name>
</gene>
<keyword evidence="2" id="KW-0813">Transport</keyword>
<keyword evidence="7" id="KW-1185">Reference proteome</keyword>
<dbReference type="Pfam" id="PF01547">
    <property type="entry name" value="SBP_bac_1"/>
    <property type="match status" value="1"/>
</dbReference>
<dbReference type="PANTHER" id="PTHR30061">
    <property type="entry name" value="MALTOSE-BINDING PERIPLASMIC PROTEIN"/>
    <property type="match status" value="1"/>
</dbReference>
<feature type="region of interest" description="Disordered" evidence="4">
    <location>
        <begin position="24"/>
        <end position="45"/>
    </location>
</feature>
<evidence type="ECO:0000313" key="7">
    <source>
        <dbReference type="Proteomes" id="UP001325248"/>
    </source>
</evidence>
<evidence type="ECO:0000256" key="2">
    <source>
        <dbReference type="ARBA" id="ARBA00022448"/>
    </source>
</evidence>
<sequence>MKRKLALMCAVLVGVSTILGTTGCGSSGKDGDNSKAASGKAGDETASGSEEKAKIVFLRTGTDNEKKVYWQEMIEGFEKEYPGIEVEYQESPAGDDFETKLNTGFASGTAPDVINFTMASMGTRIPLGQYAPLDEYMEGWDGKEDFLESTMVSGQMGGKQYGIPVLPDPRIIIYNKEMFEEAGLDPNSPPTTWDELLEAHKKLVKKDGDTVVQTGFGLPTSGSTMQHFFSAFIEQNGVKNLVDEETNEILCNAPEAVEAAEFMKQIKDEGIISWDSSNADQNPFQTGLAAITMGADTDFKKWSDSGLEGKIAMAPPLKETKQAAFCGVSFMFMSSETAHPEESWKFIEYISRPENMWKRYEEFGATPVRESLRDRFIEANPEVNPVIFETVACGTGSPKVPYANSVYNIINQAMEEIMYDVSTPQKALDDAAAKIQEEIDNQ</sequence>
<comment type="similarity">
    <text evidence="1">Belongs to the bacterial solute-binding protein 1 family.</text>
</comment>
<dbReference type="Proteomes" id="UP001325248">
    <property type="component" value="Chromosome"/>
</dbReference>
<name>A0ABZ0U9G7_9FIRM</name>
<evidence type="ECO:0000256" key="3">
    <source>
        <dbReference type="ARBA" id="ARBA00022729"/>
    </source>
</evidence>
<evidence type="ECO:0000313" key="6">
    <source>
        <dbReference type="EMBL" id="WPX71901.1"/>
    </source>
</evidence>
<reference evidence="6" key="1">
    <citation type="submission" date="2023-10" db="EMBL/GenBank/DDBJ databases">
        <title>Genome sequence of Blautia coccoides DSM 935.</title>
        <authorList>
            <person name="Boeer T."/>
            <person name="Bengelsdorf F.R."/>
            <person name="Daniel R."/>
            <person name="Poehlein A."/>
        </authorList>
    </citation>
    <scope>NUCLEOTIDE SEQUENCE [LARGE SCALE GENOMIC DNA]</scope>
    <source>
        <strain evidence="6">DSM 935</strain>
    </source>
</reference>
<dbReference type="PROSITE" id="PS51257">
    <property type="entry name" value="PROKAR_LIPOPROTEIN"/>
    <property type="match status" value="1"/>
</dbReference>
<dbReference type="CDD" id="cd14748">
    <property type="entry name" value="PBP2_UgpB"/>
    <property type="match status" value="1"/>
</dbReference>